<accession>A0A914CX25</accession>
<keyword evidence="2" id="KW-1185">Reference proteome</keyword>
<dbReference type="PROSITE" id="PS50011">
    <property type="entry name" value="PROTEIN_KINASE_DOM"/>
    <property type="match status" value="1"/>
</dbReference>
<sequence>MEYNSSKGLIHRNIAALNIVLFNNIIAKISDFGFCIHEDKPPVYQTASNQKLPIRWLALESLTEGIFSHKTDVWSFGNLMHEMFSFGQIPNANVNNGELIVFLQSGGRLEPPKNMRIELNGIMFSCWDRDREARPRFGKIEETLNELVEIT</sequence>
<protein>
    <submittedName>
        <fullName evidence="3">Protein kinase domain-containing protein</fullName>
    </submittedName>
</protein>
<organism evidence="2 3">
    <name type="scientific">Acrobeloides nanus</name>
    <dbReference type="NCBI Taxonomy" id="290746"/>
    <lineage>
        <taxon>Eukaryota</taxon>
        <taxon>Metazoa</taxon>
        <taxon>Ecdysozoa</taxon>
        <taxon>Nematoda</taxon>
        <taxon>Chromadorea</taxon>
        <taxon>Rhabditida</taxon>
        <taxon>Tylenchina</taxon>
        <taxon>Cephalobomorpha</taxon>
        <taxon>Cephaloboidea</taxon>
        <taxon>Cephalobidae</taxon>
        <taxon>Acrobeloides</taxon>
    </lineage>
</organism>
<proteinExistence type="predicted"/>
<dbReference type="InterPro" id="IPR050122">
    <property type="entry name" value="RTK"/>
</dbReference>
<feature type="domain" description="Protein kinase" evidence="1">
    <location>
        <begin position="1"/>
        <end position="148"/>
    </location>
</feature>
<dbReference type="Pfam" id="PF07714">
    <property type="entry name" value="PK_Tyr_Ser-Thr"/>
    <property type="match status" value="1"/>
</dbReference>
<dbReference type="GO" id="GO:0005524">
    <property type="term" value="F:ATP binding"/>
    <property type="evidence" value="ECO:0007669"/>
    <property type="project" value="InterPro"/>
</dbReference>
<evidence type="ECO:0000259" key="1">
    <source>
        <dbReference type="PROSITE" id="PS50011"/>
    </source>
</evidence>
<dbReference type="Gene3D" id="1.10.510.10">
    <property type="entry name" value="Transferase(Phosphotransferase) domain 1"/>
    <property type="match status" value="1"/>
</dbReference>
<dbReference type="PRINTS" id="PR00109">
    <property type="entry name" value="TYRKINASE"/>
</dbReference>
<dbReference type="InterPro" id="IPR011009">
    <property type="entry name" value="Kinase-like_dom_sf"/>
</dbReference>
<dbReference type="Proteomes" id="UP000887540">
    <property type="component" value="Unplaced"/>
</dbReference>
<dbReference type="GO" id="GO:0043235">
    <property type="term" value="C:receptor complex"/>
    <property type="evidence" value="ECO:0007669"/>
    <property type="project" value="TreeGrafter"/>
</dbReference>
<dbReference type="SUPFAM" id="SSF56112">
    <property type="entry name" value="Protein kinase-like (PK-like)"/>
    <property type="match status" value="1"/>
</dbReference>
<dbReference type="WBParaSite" id="ACRNAN_scaffold14768.g21064.t1">
    <property type="protein sequence ID" value="ACRNAN_scaffold14768.g21064.t1"/>
    <property type="gene ID" value="ACRNAN_scaffold14768.g21064"/>
</dbReference>
<dbReference type="SMART" id="SM00219">
    <property type="entry name" value="TyrKc"/>
    <property type="match status" value="1"/>
</dbReference>
<dbReference type="InterPro" id="IPR001245">
    <property type="entry name" value="Ser-Thr/Tyr_kinase_cat_dom"/>
</dbReference>
<dbReference type="InterPro" id="IPR000719">
    <property type="entry name" value="Prot_kinase_dom"/>
</dbReference>
<evidence type="ECO:0000313" key="2">
    <source>
        <dbReference type="Proteomes" id="UP000887540"/>
    </source>
</evidence>
<name>A0A914CX25_9BILA</name>
<dbReference type="InterPro" id="IPR020635">
    <property type="entry name" value="Tyr_kinase_cat_dom"/>
</dbReference>
<dbReference type="PANTHER" id="PTHR24416">
    <property type="entry name" value="TYROSINE-PROTEIN KINASE RECEPTOR"/>
    <property type="match status" value="1"/>
</dbReference>
<dbReference type="GO" id="GO:0007169">
    <property type="term" value="P:cell surface receptor protein tyrosine kinase signaling pathway"/>
    <property type="evidence" value="ECO:0007669"/>
    <property type="project" value="TreeGrafter"/>
</dbReference>
<dbReference type="GO" id="GO:0005886">
    <property type="term" value="C:plasma membrane"/>
    <property type="evidence" value="ECO:0007669"/>
    <property type="project" value="TreeGrafter"/>
</dbReference>
<dbReference type="AlphaFoldDB" id="A0A914CX25"/>
<dbReference type="GO" id="GO:0004714">
    <property type="term" value="F:transmembrane receptor protein tyrosine kinase activity"/>
    <property type="evidence" value="ECO:0007669"/>
    <property type="project" value="TreeGrafter"/>
</dbReference>
<reference evidence="3" key="1">
    <citation type="submission" date="2022-11" db="UniProtKB">
        <authorList>
            <consortium name="WormBaseParasite"/>
        </authorList>
    </citation>
    <scope>IDENTIFICATION</scope>
</reference>
<dbReference type="PANTHER" id="PTHR24416:SF611">
    <property type="entry name" value="TYROSINE-PROTEIN KINASE TRANSMEMBRANE RECEPTOR ROR"/>
    <property type="match status" value="1"/>
</dbReference>
<evidence type="ECO:0000313" key="3">
    <source>
        <dbReference type="WBParaSite" id="ACRNAN_scaffold14768.g21064.t1"/>
    </source>
</evidence>